<accession>A0AA36BPA6</accession>
<organism evidence="1 2">
    <name type="scientific">Octopus vulgaris</name>
    <name type="common">Common octopus</name>
    <dbReference type="NCBI Taxonomy" id="6645"/>
    <lineage>
        <taxon>Eukaryota</taxon>
        <taxon>Metazoa</taxon>
        <taxon>Spiralia</taxon>
        <taxon>Lophotrochozoa</taxon>
        <taxon>Mollusca</taxon>
        <taxon>Cephalopoda</taxon>
        <taxon>Coleoidea</taxon>
        <taxon>Octopodiformes</taxon>
        <taxon>Octopoda</taxon>
        <taxon>Incirrata</taxon>
        <taxon>Octopodidae</taxon>
        <taxon>Octopus</taxon>
    </lineage>
</organism>
<dbReference type="EMBL" id="OX597833">
    <property type="protein sequence ID" value="CAI9737442.1"/>
    <property type="molecule type" value="Genomic_DNA"/>
</dbReference>
<sequence length="72" mass="8361">MVCEKEKTVMFTSDITEHSSEYEPQDILDFLTDSRNFDVSLSESFTPEKTAYVASTDPLAKKFYHLMCIRDK</sequence>
<proteinExistence type="predicted"/>
<dbReference type="AlphaFoldDB" id="A0AA36BPA6"/>
<evidence type="ECO:0000313" key="1">
    <source>
        <dbReference type="EMBL" id="CAI9737442.1"/>
    </source>
</evidence>
<keyword evidence="2" id="KW-1185">Reference proteome</keyword>
<gene>
    <name evidence="1" type="ORF">OCTVUL_1B006219</name>
</gene>
<protein>
    <submittedName>
        <fullName evidence="1">Uncharacterized protein</fullName>
    </submittedName>
</protein>
<reference evidence="1" key="1">
    <citation type="submission" date="2023-08" db="EMBL/GenBank/DDBJ databases">
        <authorList>
            <person name="Alioto T."/>
            <person name="Alioto T."/>
            <person name="Gomez Garrido J."/>
        </authorList>
    </citation>
    <scope>NUCLEOTIDE SEQUENCE</scope>
</reference>
<evidence type="ECO:0000313" key="2">
    <source>
        <dbReference type="Proteomes" id="UP001162480"/>
    </source>
</evidence>
<dbReference type="Proteomes" id="UP001162480">
    <property type="component" value="Chromosome 20"/>
</dbReference>
<name>A0AA36BPA6_OCTVU</name>